<dbReference type="AlphaFoldDB" id="A0AAV8FNL8"/>
<dbReference type="PANTHER" id="PTHR11461">
    <property type="entry name" value="SERINE PROTEASE INHIBITOR, SERPIN"/>
    <property type="match status" value="1"/>
</dbReference>
<proteinExistence type="inferred from homology"/>
<evidence type="ECO:0000313" key="3">
    <source>
        <dbReference type="EMBL" id="KAJ4792661.1"/>
    </source>
</evidence>
<dbReference type="InterPro" id="IPR023796">
    <property type="entry name" value="Serpin_dom"/>
</dbReference>
<sequence>MDMREAIAAQTSFSLRLSSHLLSLNGSAGSNLAFSPLSLHSVLSLLTAGSSGPTHQQLLWFLGCPLASNLVALYFQISNSILVDGSAVGGPCICYAGGVWVDAGVNLKNSFREVAGSVYKAEAHGVPFRALPEECRNQMNNWVQEMTAGHIKDLLPSGSVTVDTRLVLGNAM</sequence>
<dbReference type="GO" id="GO:0004867">
    <property type="term" value="F:serine-type endopeptidase inhibitor activity"/>
    <property type="evidence" value="ECO:0007669"/>
    <property type="project" value="InterPro"/>
</dbReference>
<evidence type="ECO:0000259" key="2">
    <source>
        <dbReference type="Pfam" id="PF00079"/>
    </source>
</evidence>
<feature type="domain" description="Serpin" evidence="2">
    <location>
        <begin position="9"/>
        <end position="172"/>
    </location>
</feature>
<comment type="similarity">
    <text evidence="1">Belongs to the serpin family.</text>
</comment>
<reference evidence="3" key="1">
    <citation type="submission" date="2022-08" db="EMBL/GenBank/DDBJ databases">
        <authorList>
            <person name="Marques A."/>
        </authorList>
    </citation>
    <scope>NUCLEOTIDE SEQUENCE</scope>
    <source>
        <strain evidence="3">RhyPub2mFocal</strain>
        <tissue evidence="3">Leaves</tissue>
    </source>
</reference>
<comment type="caution">
    <text evidence="3">The sequence shown here is derived from an EMBL/GenBank/DDBJ whole genome shotgun (WGS) entry which is preliminary data.</text>
</comment>
<protein>
    <submittedName>
        <fullName evidence="3">Serpin-ZX</fullName>
    </submittedName>
</protein>
<keyword evidence="4" id="KW-1185">Reference proteome</keyword>
<dbReference type="SUPFAM" id="SSF56574">
    <property type="entry name" value="Serpins"/>
    <property type="match status" value="1"/>
</dbReference>
<evidence type="ECO:0000313" key="4">
    <source>
        <dbReference type="Proteomes" id="UP001140206"/>
    </source>
</evidence>
<organism evidence="3 4">
    <name type="scientific">Rhynchospora pubera</name>
    <dbReference type="NCBI Taxonomy" id="906938"/>
    <lineage>
        <taxon>Eukaryota</taxon>
        <taxon>Viridiplantae</taxon>
        <taxon>Streptophyta</taxon>
        <taxon>Embryophyta</taxon>
        <taxon>Tracheophyta</taxon>
        <taxon>Spermatophyta</taxon>
        <taxon>Magnoliopsida</taxon>
        <taxon>Liliopsida</taxon>
        <taxon>Poales</taxon>
        <taxon>Cyperaceae</taxon>
        <taxon>Cyperoideae</taxon>
        <taxon>Rhynchosporeae</taxon>
        <taxon>Rhynchospora</taxon>
    </lineage>
</organism>
<dbReference type="PANTHER" id="PTHR11461:SF211">
    <property type="entry name" value="GH10112P-RELATED"/>
    <property type="match status" value="1"/>
</dbReference>
<dbReference type="Pfam" id="PF00079">
    <property type="entry name" value="Serpin"/>
    <property type="match status" value="1"/>
</dbReference>
<dbReference type="Proteomes" id="UP001140206">
    <property type="component" value="Chromosome 2"/>
</dbReference>
<dbReference type="EMBL" id="JAMFTS010000002">
    <property type="protein sequence ID" value="KAJ4792661.1"/>
    <property type="molecule type" value="Genomic_DNA"/>
</dbReference>
<dbReference type="InterPro" id="IPR042178">
    <property type="entry name" value="Serpin_sf_1"/>
</dbReference>
<evidence type="ECO:0000256" key="1">
    <source>
        <dbReference type="ARBA" id="ARBA00009500"/>
    </source>
</evidence>
<dbReference type="InterPro" id="IPR000215">
    <property type="entry name" value="Serpin_fam"/>
</dbReference>
<dbReference type="GO" id="GO:0005615">
    <property type="term" value="C:extracellular space"/>
    <property type="evidence" value="ECO:0007669"/>
    <property type="project" value="InterPro"/>
</dbReference>
<accession>A0AAV8FNL8</accession>
<gene>
    <name evidence="3" type="ORF">LUZ62_043907</name>
</gene>
<name>A0AAV8FNL8_9POAL</name>
<dbReference type="InterPro" id="IPR036186">
    <property type="entry name" value="Serpin_sf"/>
</dbReference>
<dbReference type="Gene3D" id="3.30.497.10">
    <property type="entry name" value="Antithrombin, subunit I, domain 2"/>
    <property type="match status" value="1"/>
</dbReference>